<comment type="caution">
    <text evidence="1">The sequence shown here is derived from an EMBL/GenBank/DDBJ whole genome shotgun (WGS) entry which is preliminary data.</text>
</comment>
<accession>A0ABS4INE4</accession>
<protein>
    <recommendedName>
        <fullName evidence="3">Zinc ribbon domain-containing protein</fullName>
    </recommendedName>
</protein>
<dbReference type="Proteomes" id="UP001519287">
    <property type="component" value="Unassembled WGS sequence"/>
</dbReference>
<keyword evidence="2" id="KW-1185">Reference proteome</keyword>
<evidence type="ECO:0000313" key="1">
    <source>
        <dbReference type="EMBL" id="MBP1989093.1"/>
    </source>
</evidence>
<sequence length="123" mass="13621">MAIIVQHRETKQAYIMLGTSYAAYVDSRSSFLGGALFPHRESGELPLAAVCSESGKIEWFLTEDLVVIEVDGQKLSEFGSLLPAYKQDRSSRQFDEYCPACQEALTPAHMECPSCGLVFPQEP</sequence>
<dbReference type="EMBL" id="JAGGLB010000002">
    <property type="protein sequence ID" value="MBP1989093.1"/>
    <property type="molecule type" value="Genomic_DNA"/>
</dbReference>
<dbReference type="RefSeq" id="WP_209969916.1">
    <property type="nucleotide sequence ID" value="NZ_JAGGLB010000002.1"/>
</dbReference>
<evidence type="ECO:0000313" key="2">
    <source>
        <dbReference type="Proteomes" id="UP001519287"/>
    </source>
</evidence>
<gene>
    <name evidence="1" type="ORF">J2Z66_000688</name>
</gene>
<proteinExistence type="predicted"/>
<reference evidence="1 2" key="1">
    <citation type="submission" date="2021-03" db="EMBL/GenBank/DDBJ databases">
        <title>Genomic Encyclopedia of Type Strains, Phase IV (KMG-IV): sequencing the most valuable type-strain genomes for metagenomic binning, comparative biology and taxonomic classification.</title>
        <authorList>
            <person name="Goeker M."/>
        </authorList>
    </citation>
    <scope>NUCLEOTIDE SEQUENCE [LARGE SCALE GENOMIC DNA]</scope>
    <source>
        <strain evidence="1 2">DSM 26048</strain>
    </source>
</reference>
<evidence type="ECO:0008006" key="3">
    <source>
        <dbReference type="Google" id="ProtNLM"/>
    </source>
</evidence>
<organism evidence="1 2">
    <name type="scientific">Paenibacillus eucommiae</name>
    <dbReference type="NCBI Taxonomy" id="1355755"/>
    <lineage>
        <taxon>Bacteria</taxon>
        <taxon>Bacillati</taxon>
        <taxon>Bacillota</taxon>
        <taxon>Bacilli</taxon>
        <taxon>Bacillales</taxon>
        <taxon>Paenibacillaceae</taxon>
        <taxon>Paenibacillus</taxon>
    </lineage>
</organism>
<name>A0ABS4INE4_9BACL</name>